<dbReference type="SUPFAM" id="SSF55729">
    <property type="entry name" value="Acyl-CoA N-acyltransferases (Nat)"/>
    <property type="match status" value="1"/>
</dbReference>
<organism evidence="2 3">
    <name type="scientific">Bacillus pseudomycoides</name>
    <dbReference type="NCBI Taxonomy" id="64104"/>
    <lineage>
        <taxon>Bacteria</taxon>
        <taxon>Bacillati</taxon>
        <taxon>Bacillota</taxon>
        <taxon>Bacilli</taxon>
        <taxon>Bacillales</taxon>
        <taxon>Bacillaceae</taxon>
        <taxon>Bacillus</taxon>
        <taxon>Bacillus cereus group</taxon>
    </lineage>
</organism>
<feature type="domain" description="N-acetyltransferase" evidence="1">
    <location>
        <begin position="22"/>
        <end position="179"/>
    </location>
</feature>
<dbReference type="PANTHER" id="PTHR43415">
    <property type="entry name" value="SPERMIDINE N(1)-ACETYLTRANSFERASE"/>
    <property type="match status" value="1"/>
</dbReference>
<reference evidence="2 3" key="1">
    <citation type="submission" date="2017-09" db="EMBL/GenBank/DDBJ databases">
        <title>Large-scale bioinformatics analysis of Bacillus genomes uncovers conserved roles of natural products in bacterial physiology.</title>
        <authorList>
            <consortium name="Agbiome Team Llc"/>
            <person name="Bleich R.M."/>
            <person name="Grubbs K.J."/>
            <person name="Santa Maria K.C."/>
            <person name="Allen S.E."/>
            <person name="Farag S."/>
            <person name="Shank E.A."/>
            <person name="Bowers A."/>
        </authorList>
    </citation>
    <scope>NUCLEOTIDE SEQUENCE [LARGE SCALE GENOMIC DNA]</scope>
    <source>
        <strain evidence="2 3">AFS092012</strain>
    </source>
</reference>
<evidence type="ECO:0000313" key="3">
    <source>
        <dbReference type="Proteomes" id="UP000221020"/>
    </source>
</evidence>
<dbReference type="Gene3D" id="3.40.630.30">
    <property type="match status" value="1"/>
</dbReference>
<sequence length="186" mass="21353">MNTTMNNLFVGENIKLSAIRAEDVEQMAIWQEDSEYLRNVDTDAAIPQSLHEIKEYELLKGRKSNGVSFMLRTIQEDILIGFVALHSIEWNNRAGLLAIGIGDQNYRGKGYGTEGLRLILKYAFHELNLHRVGLDVISYNQPAIKAYEKVGFKMEGCMREAVQRDGKKFDRIIMGILQNEWMKIQK</sequence>
<dbReference type="PROSITE" id="PS51186">
    <property type="entry name" value="GNAT"/>
    <property type="match status" value="1"/>
</dbReference>
<dbReference type="PANTHER" id="PTHR43415:SF5">
    <property type="entry name" value="ACETYLTRANSFERASE"/>
    <property type="match status" value="1"/>
</dbReference>
<dbReference type="GO" id="GO:0016747">
    <property type="term" value="F:acyltransferase activity, transferring groups other than amino-acyl groups"/>
    <property type="evidence" value="ECO:0007669"/>
    <property type="project" value="InterPro"/>
</dbReference>
<protein>
    <submittedName>
        <fullName evidence="2">GNAT family N-acetyltransferase</fullName>
    </submittedName>
</protein>
<dbReference type="Proteomes" id="UP000221020">
    <property type="component" value="Unassembled WGS sequence"/>
</dbReference>
<comment type="caution">
    <text evidence="2">The sequence shown here is derived from an EMBL/GenBank/DDBJ whole genome shotgun (WGS) entry which is preliminary data.</text>
</comment>
<evidence type="ECO:0000259" key="1">
    <source>
        <dbReference type="PROSITE" id="PS51186"/>
    </source>
</evidence>
<dbReference type="CDD" id="cd04301">
    <property type="entry name" value="NAT_SF"/>
    <property type="match status" value="1"/>
</dbReference>
<dbReference type="InterPro" id="IPR016181">
    <property type="entry name" value="Acyl_CoA_acyltransferase"/>
</dbReference>
<dbReference type="InterPro" id="IPR000182">
    <property type="entry name" value="GNAT_dom"/>
</dbReference>
<dbReference type="AlphaFoldDB" id="A0AA91V9R7"/>
<proteinExistence type="predicted"/>
<gene>
    <name evidence="2" type="ORF">CON65_19235</name>
</gene>
<dbReference type="RefSeq" id="WP_097899835.1">
    <property type="nucleotide sequence ID" value="NZ_NVOR01000081.1"/>
</dbReference>
<accession>A0AA91V9R7</accession>
<evidence type="ECO:0000313" key="2">
    <source>
        <dbReference type="EMBL" id="PED81074.1"/>
    </source>
</evidence>
<dbReference type="EMBL" id="NVOR01000081">
    <property type="protein sequence ID" value="PED81074.1"/>
    <property type="molecule type" value="Genomic_DNA"/>
</dbReference>
<name>A0AA91V9R7_9BACI</name>
<dbReference type="Pfam" id="PF13302">
    <property type="entry name" value="Acetyltransf_3"/>
    <property type="match status" value="1"/>
</dbReference>